<reference evidence="1 2" key="1">
    <citation type="journal article" date="2020" name="Microb. Genom.">
        <title>Genetic diversity of clinical and environmental Mucorales isolates obtained from an investigation of mucormycosis cases among solid organ transplant recipients.</title>
        <authorList>
            <person name="Nguyen M.H."/>
            <person name="Kaul D."/>
            <person name="Muto C."/>
            <person name="Cheng S.J."/>
            <person name="Richter R.A."/>
            <person name="Bruno V.M."/>
            <person name="Liu G."/>
            <person name="Beyhan S."/>
            <person name="Sundermann A.J."/>
            <person name="Mounaud S."/>
            <person name="Pasculle A.W."/>
            <person name="Nierman W.C."/>
            <person name="Driscoll E."/>
            <person name="Cumbie R."/>
            <person name="Clancy C.J."/>
            <person name="Dupont C.L."/>
        </authorList>
    </citation>
    <scope>NUCLEOTIDE SEQUENCE [LARGE SCALE GENOMIC DNA]</scope>
    <source>
        <strain evidence="1 2">GL24</strain>
    </source>
</reference>
<evidence type="ECO:0000313" key="2">
    <source>
        <dbReference type="Proteomes" id="UP000740926"/>
    </source>
</evidence>
<protein>
    <submittedName>
        <fullName evidence="1">Uncharacterized protein</fullName>
    </submittedName>
</protein>
<sequence>MHLHLHLKDSIQDFGPIYAFWLYGFERLNGDIKKMTVNYKTAFEVTYMKKFFSVVHYGDYIRNLPQGIKQNPVMMSSFGYLSPTPSDSLVASSSTSTCFDFSLFVSAPLRLNDIFTGAETLPPDTQASARHKCANPRRV</sequence>
<dbReference type="AlphaFoldDB" id="A0A9P6XVY5"/>
<evidence type="ECO:0000313" key="1">
    <source>
        <dbReference type="EMBL" id="KAG1533346.1"/>
    </source>
</evidence>
<dbReference type="PANTHER" id="PTHR46579">
    <property type="entry name" value="F5/8 TYPE C DOMAIN-CONTAINING PROTEIN-RELATED"/>
    <property type="match status" value="1"/>
</dbReference>
<organism evidence="1 2">
    <name type="scientific">Rhizopus delemar</name>
    <dbReference type="NCBI Taxonomy" id="936053"/>
    <lineage>
        <taxon>Eukaryota</taxon>
        <taxon>Fungi</taxon>
        <taxon>Fungi incertae sedis</taxon>
        <taxon>Mucoromycota</taxon>
        <taxon>Mucoromycotina</taxon>
        <taxon>Mucoromycetes</taxon>
        <taxon>Mucorales</taxon>
        <taxon>Mucorineae</taxon>
        <taxon>Rhizopodaceae</taxon>
        <taxon>Rhizopus</taxon>
    </lineage>
</organism>
<name>A0A9P6XVY5_9FUNG</name>
<dbReference type="EMBL" id="JAANIU010009327">
    <property type="protein sequence ID" value="KAG1533346.1"/>
    <property type="molecule type" value="Genomic_DNA"/>
</dbReference>
<accession>A0A9P6XVY5</accession>
<dbReference type="PANTHER" id="PTHR46579:SF2">
    <property type="entry name" value="C2H2-TYPE DOMAIN-CONTAINING PROTEIN"/>
    <property type="match status" value="1"/>
</dbReference>
<comment type="caution">
    <text evidence="1">The sequence shown here is derived from an EMBL/GenBank/DDBJ whole genome shotgun (WGS) entry which is preliminary data.</text>
</comment>
<dbReference type="Proteomes" id="UP000740926">
    <property type="component" value="Unassembled WGS sequence"/>
</dbReference>
<keyword evidence="2" id="KW-1185">Reference proteome</keyword>
<gene>
    <name evidence="1" type="ORF">G6F50_015907</name>
</gene>
<proteinExistence type="predicted"/>